<dbReference type="Proteomes" id="UP001189429">
    <property type="component" value="Unassembled WGS sequence"/>
</dbReference>
<feature type="transmembrane region" description="Helical" evidence="1">
    <location>
        <begin position="80"/>
        <end position="102"/>
    </location>
</feature>
<keyword evidence="3" id="KW-1185">Reference proteome</keyword>
<keyword evidence="1" id="KW-1133">Transmembrane helix</keyword>
<dbReference type="EMBL" id="CAUYUJ010019155">
    <property type="protein sequence ID" value="CAK0888964.1"/>
    <property type="molecule type" value="Genomic_DNA"/>
</dbReference>
<name>A0ABN9WUR5_9DINO</name>
<evidence type="ECO:0000256" key="1">
    <source>
        <dbReference type="SAM" id="Phobius"/>
    </source>
</evidence>
<keyword evidence="1" id="KW-0472">Membrane</keyword>
<sequence>MLGEHCPGSIWRHADVDLSGLGGCPAGCFSEGDRPPLGLPVVPPFRPSKEARIFIPAGCNVDIQIMCFTVAPLVEYFSTVVAAVTLSLVILIVWSLVMFFLLKMERVVLVSPVVL</sequence>
<gene>
    <name evidence="2" type="ORF">PCOR1329_LOCUS69638</name>
</gene>
<reference evidence="2" key="1">
    <citation type="submission" date="2023-10" db="EMBL/GenBank/DDBJ databases">
        <authorList>
            <person name="Chen Y."/>
            <person name="Shah S."/>
            <person name="Dougan E. K."/>
            <person name="Thang M."/>
            <person name="Chan C."/>
        </authorList>
    </citation>
    <scope>NUCLEOTIDE SEQUENCE [LARGE SCALE GENOMIC DNA]</scope>
</reference>
<proteinExistence type="predicted"/>
<keyword evidence="1" id="KW-0812">Transmembrane</keyword>
<protein>
    <submittedName>
        <fullName evidence="2">Uncharacterized protein</fullName>
    </submittedName>
</protein>
<organism evidence="2 3">
    <name type="scientific">Prorocentrum cordatum</name>
    <dbReference type="NCBI Taxonomy" id="2364126"/>
    <lineage>
        <taxon>Eukaryota</taxon>
        <taxon>Sar</taxon>
        <taxon>Alveolata</taxon>
        <taxon>Dinophyceae</taxon>
        <taxon>Prorocentrales</taxon>
        <taxon>Prorocentraceae</taxon>
        <taxon>Prorocentrum</taxon>
    </lineage>
</organism>
<evidence type="ECO:0000313" key="3">
    <source>
        <dbReference type="Proteomes" id="UP001189429"/>
    </source>
</evidence>
<comment type="caution">
    <text evidence="2">The sequence shown here is derived from an EMBL/GenBank/DDBJ whole genome shotgun (WGS) entry which is preliminary data.</text>
</comment>
<accession>A0ABN9WUR5</accession>
<evidence type="ECO:0000313" key="2">
    <source>
        <dbReference type="EMBL" id="CAK0888964.1"/>
    </source>
</evidence>